<protein>
    <submittedName>
        <fullName evidence="4">Glycoside hydrolase family 127 protein</fullName>
    </submittedName>
</protein>
<reference evidence="4" key="1">
    <citation type="journal article" date="2021" name="PeerJ">
        <title>Extensive microbial diversity within the chicken gut microbiome revealed by metagenomics and culture.</title>
        <authorList>
            <person name="Gilroy R."/>
            <person name="Ravi A."/>
            <person name="Getino M."/>
            <person name="Pursley I."/>
            <person name="Horton D.L."/>
            <person name="Alikhan N.F."/>
            <person name="Baker D."/>
            <person name="Gharbi K."/>
            <person name="Hall N."/>
            <person name="Watson M."/>
            <person name="Adriaenssens E.M."/>
            <person name="Foster-Nyarko E."/>
            <person name="Jarju S."/>
            <person name="Secka A."/>
            <person name="Antonio M."/>
            <person name="Oren A."/>
            <person name="Chaudhuri R.R."/>
            <person name="La Ragione R."/>
            <person name="Hildebrand F."/>
            <person name="Pallen M.J."/>
        </authorList>
    </citation>
    <scope>NUCLEOTIDE SEQUENCE</scope>
    <source>
        <strain evidence="4">ChiHjej13B12-24818</strain>
    </source>
</reference>
<accession>A0A9D2LAV0</accession>
<dbReference type="Pfam" id="PF20737">
    <property type="entry name" value="Glyco_hydro127C"/>
    <property type="match status" value="1"/>
</dbReference>
<feature type="domain" description="Non-reducing end beta-L-arabinofuranosidase-like GH127 middle" evidence="2">
    <location>
        <begin position="430"/>
        <end position="523"/>
    </location>
</feature>
<dbReference type="Proteomes" id="UP000823823">
    <property type="component" value="Unassembled WGS sequence"/>
</dbReference>
<sequence>MAVSTASREPSTLAAPVRTRARTALRPLAPGDAHISGGFWRTRQDRNRVDALAAGYEQLETSGTLDNFRIAAGTSTGHARGMIFQDSDVYKWLEAVAYEIGRAEDPVLRSRQQEVTALVAAAQQSDGYLNSVHQLRHGPEERYTDLAWNHELYCYGHLFQAAVAQARSTGETTLLDVSLRVLDHLVAVFGPGHHEGVPGHPEIEMALVELYRETGRNDALELARFFLDRRGHGYLSGLGHEPTYFSDRVPVREASTVEGHAVRALYLAAGATDLAIEDADTELLAHLRSVFATMLATKTYVTGGMGSRWAGEAYGDPYELSTDHGYAETCAGIAAVQWAWRLLLASGDEQYADLIERALFNAVLPGVSLGGTEFFYVNPLQLRSNAQVTGGTSAANGRRGWFQCACCPPNVMRTLSSLDQYVATSTDDGLQIHQFANGTYTAEVGSERLSVEITTDYPHDGRITLRVVEAPEVAASLSVRIPAWAGSALLDAGDGAQEVAGSGVQELDRQFRAGEEIVLDIDMTPRFVTAPHRVDASRGAVALERGPLVYAIEQADQEGPAVVDDALVDPSAPVVERPIDDLDGVVAVDLTGAAAAAPSAAAIDRSWPYSTWTPDPAPVTDHVWRAIPYFAWANRGAGPMRVWLPEISGSR</sequence>
<name>A0A9D2LAV0_9MICO</name>
<dbReference type="EMBL" id="DWZH01000008">
    <property type="protein sequence ID" value="HJB09116.1"/>
    <property type="molecule type" value="Genomic_DNA"/>
</dbReference>
<dbReference type="AlphaFoldDB" id="A0A9D2LAV0"/>
<dbReference type="SUPFAM" id="SSF48208">
    <property type="entry name" value="Six-hairpin glycosidases"/>
    <property type="match status" value="1"/>
</dbReference>
<proteinExistence type="predicted"/>
<organism evidence="4 5">
    <name type="scientific">Candidatus Brachybacterium merdavium</name>
    <dbReference type="NCBI Taxonomy" id="2838513"/>
    <lineage>
        <taxon>Bacteria</taxon>
        <taxon>Bacillati</taxon>
        <taxon>Actinomycetota</taxon>
        <taxon>Actinomycetes</taxon>
        <taxon>Micrococcales</taxon>
        <taxon>Dermabacteraceae</taxon>
        <taxon>Brachybacterium</taxon>
    </lineage>
</organism>
<evidence type="ECO:0000259" key="2">
    <source>
        <dbReference type="Pfam" id="PF20736"/>
    </source>
</evidence>
<dbReference type="PANTHER" id="PTHR43465:SF2">
    <property type="entry name" value="DUF1680 DOMAIN PROTEIN (AFU_ORTHOLOGUE AFUA_1G08910)"/>
    <property type="match status" value="1"/>
</dbReference>
<dbReference type="GO" id="GO:0005975">
    <property type="term" value="P:carbohydrate metabolic process"/>
    <property type="evidence" value="ECO:0007669"/>
    <property type="project" value="InterPro"/>
</dbReference>
<feature type="domain" description="Non-reducing end beta-L-arabinofuranosidase-like GH127 catalytic" evidence="1">
    <location>
        <begin position="35"/>
        <end position="419"/>
    </location>
</feature>
<evidence type="ECO:0000313" key="4">
    <source>
        <dbReference type="EMBL" id="HJB09116.1"/>
    </source>
</evidence>
<comment type="caution">
    <text evidence="4">The sequence shown here is derived from an EMBL/GenBank/DDBJ whole genome shotgun (WGS) entry which is preliminary data.</text>
</comment>
<gene>
    <name evidence="4" type="ORF">H9786_01085</name>
</gene>
<reference evidence="4" key="2">
    <citation type="submission" date="2021-04" db="EMBL/GenBank/DDBJ databases">
        <authorList>
            <person name="Gilroy R."/>
        </authorList>
    </citation>
    <scope>NUCLEOTIDE SEQUENCE</scope>
    <source>
        <strain evidence="4">ChiHjej13B12-24818</strain>
    </source>
</reference>
<dbReference type="Pfam" id="PF20736">
    <property type="entry name" value="Glyco_hydro127M"/>
    <property type="match status" value="1"/>
</dbReference>
<dbReference type="GO" id="GO:0016787">
    <property type="term" value="F:hydrolase activity"/>
    <property type="evidence" value="ECO:0007669"/>
    <property type="project" value="UniProtKB-KW"/>
</dbReference>
<dbReference type="InterPro" id="IPR049049">
    <property type="entry name" value="Beta-AFase-like_GH127_C"/>
</dbReference>
<dbReference type="InterPro" id="IPR049174">
    <property type="entry name" value="Beta-AFase-like"/>
</dbReference>
<evidence type="ECO:0000259" key="1">
    <source>
        <dbReference type="Pfam" id="PF07944"/>
    </source>
</evidence>
<dbReference type="InterPro" id="IPR008928">
    <property type="entry name" value="6-hairpin_glycosidase_sf"/>
</dbReference>
<dbReference type="Pfam" id="PF07944">
    <property type="entry name" value="Beta-AFase-like_GH127_cat"/>
    <property type="match status" value="1"/>
</dbReference>
<dbReference type="InterPro" id="IPR012878">
    <property type="entry name" value="Beta-AFase-like_GH127_cat"/>
</dbReference>
<evidence type="ECO:0000259" key="3">
    <source>
        <dbReference type="Pfam" id="PF20737"/>
    </source>
</evidence>
<evidence type="ECO:0000313" key="5">
    <source>
        <dbReference type="Proteomes" id="UP000823823"/>
    </source>
</evidence>
<feature type="domain" description="Non-reducing end beta-L-arabinofuranosidase-like GH127 C-terminal" evidence="3">
    <location>
        <begin position="525"/>
        <end position="645"/>
    </location>
</feature>
<keyword evidence="4" id="KW-0378">Hydrolase</keyword>
<dbReference type="InterPro" id="IPR049046">
    <property type="entry name" value="Beta-AFase-like_GH127_middle"/>
</dbReference>
<dbReference type="PANTHER" id="PTHR43465">
    <property type="entry name" value="DUF1680 DOMAIN PROTEIN (AFU_ORTHOLOGUE AFUA_1G08910)"/>
    <property type="match status" value="1"/>
</dbReference>